<protein>
    <recommendedName>
        <fullName evidence="1">ZSWIM1/3 RNaseH-like domain-containing protein</fullName>
    </recommendedName>
</protein>
<feature type="domain" description="ZSWIM1/3 RNaseH-like" evidence="1">
    <location>
        <begin position="250"/>
        <end position="337"/>
    </location>
</feature>
<gene>
    <name evidence="2" type="ORF">GLOINDRAFT_14942</name>
</gene>
<dbReference type="EMBL" id="KI274376">
    <property type="protein sequence ID" value="ESA23916.1"/>
    <property type="molecule type" value="Genomic_DNA"/>
</dbReference>
<dbReference type="AlphaFoldDB" id="U9V7L3"/>
<dbReference type="PANTHER" id="PTHR31569:SF4">
    <property type="entry name" value="SWIM-TYPE DOMAIN-CONTAINING PROTEIN"/>
    <property type="match status" value="1"/>
</dbReference>
<dbReference type="eggNOG" id="ENOG502T5Q4">
    <property type="taxonomic scope" value="Eukaryota"/>
</dbReference>
<evidence type="ECO:0000313" key="2">
    <source>
        <dbReference type="EMBL" id="ESA23916.1"/>
    </source>
</evidence>
<dbReference type="HOGENOM" id="CLU_027368_0_0_1"/>
<dbReference type="VEuPathDB" id="FungiDB:RhiirFUN_011327"/>
<dbReference type="Pfam" id="PF21056">
    <property type="entry name" value="ZSWIM1-3_RNaseH-like"/>
    <property type="match status" value="1"/>
</dbReference>
<organism evidence="2">
    <name type="scientific">Rhizophagus irregularis (strain DAOM 181602 / DAOM 197198 / MUCL 43194)</name>
    <name type="common">Arbuscular mycorrhizal fungus</name>
    <name type="synonym">Glomus intraradices</name>
    <dbReference type="NCBI Taxonomy" id="747089"/>
    <lineage>
        <taxon>Eukaryota</taxon>
        <taxon>Fungi</taxon>
        <taxon>Fungi incertae sedis</taxon>
        <taxon>Mucoromycota</taxon>
        <taxon>Glomeromycotina</taxon>
        <taxon>Glomeromycetes</taxon>
        <taxon>Glomerales</taxon>
        <taxon>Glomeraceae</taxon>
        <taxon>Rhizophagus</taxon>
    </lineage>
</organism>
<sequence length="628" mass="73818">MTPFASNKINIPISETLTPNQKRHLLFNVNQPLELSIEEFDKEWWPLVSNVWTRFSYKNNVNGDSWKVFICRFSKPNKSSTRKEGVSSKKRRITKIRPANMCSAKIKVQRYISEQKVRIERFQDSPDHSHALEESERLKRSQIVRDLVIQEAVKNYRPPEIVSAVKEYATDKLDLGESVKELRRKEVTNIKYKIHGSLDAHLIGNPKQELDIREAISFLEKEEYLVNYYEIPHLSTYGFVFIHPDHIKNLEQHGWLTLIDSTHKTNKYDCRLFTLYIRNYYGCWDVGAHFFVSNENSDTVAEGLKIIRRFARRWNPRYFLSDQSNIESNSIKMAFPGLKNGEQECEVFFCTVHIVRVWMNKIYDKKIRQKMIHAMHKRTRIGCENIVQEALNECSNSTIKKYIMRNYVTSTNSLESYHSELKRTTSPQHGLIGACQKIVALDKKKRADSEHVAYEFRTKKISAIGIDDEILDEIHKFPFPVQQMLINEFCAVEGRIEKGKAAPGLTSLNCNCLFFHRYLLPCRHIFHENMYGTMKLLIPDVWKKFQQMFDESGFEIYIHRELVDLEVPVFKMTEAEKAMENRRLAVSELTERIRDIYWRVEERGDKKKTGAFISELKNRLEPVLNIPI</sequence>
<name>U9V7L3_RHIID</name>
<proteinExistence type="predicted"/>
<dbReference type="PANTHER" id="PTHR31569">
    <property type="entry name" value="SWIM-TYPE DOMAIN-CONTAINING PROTEIN"/>
    <property type="match status" value="1"/>
</dbReference>
<dbReference type="InterPro" id="IPR052579">
    <property type="entry name" value="Zinc_finger_SWIM"/>
</dbReference>
<reference evidence="2" key="1">
    <citation type="submission" date="2013-07" db="EMBL/GenBank/DDBJ databases">
        <title>The genome of an arbuscular mycorrhizal fungus provides insights into the evolution of the oldest plant symbiosis.</title>
        <authorList>
            <consortium name="DOE Joint Genome Institute"/>
            <person name="Tisserant E."/>
            <person name="Malbreil M."/>
            <person name="Kuo A."/>
            <person name="Kohler A."/>
            <person name="Symeonidi A."/>
            <person name="Balestrini R."/>
            <person name="Charron P."/>
            <person name="Duensing N."/>
            <person name="Frei-dit-Frey N."/>
            <person name="Gianinazzi-Pearson V."/>
            <person name="Gilbert B."/>
            <person name="Handa Y."/>
            <person name="Hijri M."/>
            <person name="Kaul R."/>
            <person name="Kawaguchi M."/>
            <person name="Krajinski F."/>
            <person name="Lammers P."/>
            <person name="Lapierre D."/>
            <person name="Masclaux F.G."/>
            <person name="Murat C."/>
            <person name="Morin E."/>
            <person name="Ndikumana S."/>
            <person name="Pagni M."/>
            <person name="Petitpierre D."/>
            <person name="Requena N."/>
            <person name="Rosikiewicz P."/>
            <person name="Riley R."/>
            <person name="Saito K."/>
            <person name="San Clemente H."/>
            <person name="Shapiro H."/>
            <person name="van Tuinen D."/>
            <person name="Becard G."/>
            <person name="Bonfante P."/>
            <person name="Paszkowski U."/>
            <person name="Shachar-Hill Y."/>
            <person name="Young J.P."/>
            <person name="Sanders I.R."/>
            <person name="Henrissat B."/>
            <person name="Rensing S.A."/>
            <person name="Grigoriev I.V."/>
            <person name="Corradi N."/>
            <person name="Roux C."/>
            <person name="Martin F."/>
        </authorList>
    </citation>
    <scope>NUCLEOTIDE SEQUENCE</scope>
    <source>
        <strain evidence="2">DAOM 197198</strain>
    </source>
</reference>
<dbReference type="InterPro" id="IPR048324">
    <property type="entry name" value="ZSWIM1-3_RNaseH-like"/>
</dbReference>
<evidence type="ECO:0000259" key="1">
    <source>
        <dbReference type="Pfam" id="PF21056"/>
    </source>
</evidence>
<accession>U9V7L3</accession>